<sequence>MFCSHVSHLLLVFRKIHANILFTFFCWNAAAEYIALGPYTHSSAQPLSLICRSYLVGAPHYLAFKNPPLPAEPCSW</sequence>
<dbReference type="EMBL" id="GGFL01011452">
    <property type="protein sequence ID" value="MBW75630.1"/>
    <property type="molecule type" value="Transcribed_RNA"/>
</dbReference>
<organism evidence="1">
    <name type="scientific">Anopheles darlingi</name>
    <name type="common">Mosquito</name>
    <dbReference type="NCBI Taxonomy" id="43151"/>
    <lineage>
        <taxon>Eukaryota</taxon>
        <taxon>Metazoa</taxon>
        <taxon>Ecdysozoa</taxon>
        <taxon>Arthropoda</taxon>
        <taxon>Hexapoda</taxon>
        <taxon>Insecta</taxon>
        <taxon>Pterygota</taxon>
        <taxon>Neoptera</taxon>
        <taxon>Endopterygota</taxon>
        <taxon>Diptera</taxon>
        <taxon>Nematocera</taxon>
        <taxon>Culicoidea</taxon>
        <taxon>Culicidae</taxon>
        <taxon>Anophelinae</taxon>
        <taxon>Anopheles</taxon>
    </lineage>
</organism>
<dbReference type="AlphaFoldDB" id="A0A2M4DDG6"/>
<accession>A0A2M4DDG6</accession>
<proteinExistence type="predicted"/>
<evidence type="ECO:0000313" key="1">
    <source>
        <dbReference type="EMBL" id="MBW75630.1"/>
    </source>
</evidence>
<protein>
    <submittedName>
        <fullName evidence="1">Putative secreted protein</fullName>
    </submittedName>
</protein>
<name>A0A2M4DDG6_ANODA</name>
<reference evidence="1" key="1">
    <citation type="submission" date="2018-01" db="EMBL/GenBank/DDBJ databases">
        <title>An insight into the sialome of Amazonian anophelines.</title>
        <authorList>
            <person name="Ribeiro J.M."/>
            <person name="Scarpassa V."/>
            <person name="Calvo E."/>
        </authorList>
    </citation>
    <scope>NUCLEOTIDE SEQUENCE</scope>
</reference>